<dbReference type="InterPro" id="IPR019378">
    <property type="entry name" value="GDP-Fuc_O-FucTrfase"/>
</dbReference>
<gene>
    <name evidence="8" type="ORF">Tco_1079536</name>
</gene>
<keyword evidence="9" id="KW-1185">Reference proteome</keyword>
<evidence type="ECO:0000256" key="2">
    <source>
        <dbReference type="ARBA" id="ARBA00022676"/>
    </source>
</evidence>
<reference evidence="8" key="2">
    <citation type="submission" date="2022-01" db="EMBL/GenBank/DDBJ databases">
        <authorList>
            <person name="Yamashiro T."/>
            <person name="Shiraishi A."/>
            <person name="Satake H."/>
            <person name="Nakayama K."/>
        </authorList>
    </citation>
    <scope>NUCLEOTIDE SEQUENCE</scope>
</reference>
<evidence type="ECO:0000256" key="1">
    <source>
        <dbReference type="ARBA" id="ARBA00007737"/>
    </source>
</evidence>
<feature type="region of interest" description="Disordered" evidence="7">
    <location>
        <begin position="106"/>
        <end position="135"/>
    </location>
</feature>
<protein>
    <recommendedName>
        <fullName evidence="6">O-fucosyltransferase family protein</fullName>
    </recommendedName>
</protein>
<comment type="similarity">
    <text evidence="1">Belongs to the glycosyltransferase GT106 family.</text>
</comment>
<dbReference type="PANTHER" id="PTHR31818:SF1">
    <property type="entry name" value="O-FUCOSYLTRANSFERASE 16"/>
    <property type="match status" value="1"/>
</dbReference>
<feature type="non-terminal residue" evidence="8">
    <location>
        <position position="1"/>
    </location>
</feature>
<proteinExistence type="inferred from homology"/>
<keyword evidence="4" id="KW-0294">Fucose metabolism</keyword>
<evidence type="ECO:0000313" key="8">
    <source>
        <dbReference type="EMBL" id="GJT90691.1"/>
    </source>
</evidence>
<evidence type="ECO:0000256" key="7">
    <source>
        <dbReference type="SAM" id="MobiDB-lite"/>
    </source>
</evidence>
<feature type="region of interest" description="Disordered" evidence="7">
    <location>
        <begin position="180"/>
        <end position="221"/>
    </location>
</feature>
<evidence type="ECO:0000256" key="4">
    <source>
        <dbReference type="ARBA" id="ARBA00023253"/>
    </source>
</evidence>
<feature type="compositionally biased region" description="Polar residues" evidence="7">
    <location>
        <begin position="108"/>
        <end position="126"/>
    </location>
</feature>
<evidence type="ECO:0000256" key="6">
    <source>
        <dbReference type="ARBA" id="ARBA00030350"/>
    </source>
</evidence>
<keyword evidence="2" id="KW-0328">Glycosyltransferase</keyword>
<evidence type="ECO:0000256" key="5">
    <source>
        <dbReference type="ARBA" id="ARBA00023277"/>
    </source>
</evidence>
<dbReference type="Proteomes" id="UP001151760">
    <property type="component" value="Unassembled WGS sequence"/>
</dbReference>
<comment type="caution">
    <text evidence="8">The sequence shown here is derived from an EMBL/GenBank/DDBJ whole genome shotgun (WGS) entry which is preliminary data.</text>
</comment>
<sequence>IYATVPKLNLDAAFEQKNEIAKAIEAELKKILNQACQQTTNEADKDFKKMNDRIKETRDAMQDKDKAHNEIKNSAASKELLQSTNALVVLVGDVPVQEKHKVLDYERTQQLPPTDIAKTNNNQYHDGSNDRSQDSHHFNMSLRTLELKCVPQSPIPRLDMLVLDQYQLDMDESEVHDAFDTEIPLENNKDNLSRQDGSVEAEEREEPKRNPDRERRQGRCPLTPEEVRLMLRALRYSSDVHIYVASGEVYRGEDTLSPLKALFPNIHSKDTIATKEEMTPFLSCYALMAALDFIMCDESDVFVTNNNGNMAKMLAGRRKYFGHKPTIRPNANKLWRLFVDRNNMTWEEFATTTRGYQVGFMGQPNKVKPGTGEFHENPVACTCENSEAMSKSMIHSNHFFESDETNYVTDEEHDGFDDEDVDNENMTRFQNLATKDGTVLTHIAIPSANELDEIFSD</sequence>
<keyword evidence="5" id="KW-0119">Carbohydrate metabolism</keyword>
<organism evidence="8 9">
    <name type="scientific">Tanacetum coccineum</name>
    <dbReference type="NCBI Taxonomy" id="301880"/>
    <lineage>
        <taxon>Eukaryota</taxon>
        <taxon>Viridiplantae</taxon>
        <taxon>Streptophyta</taxon>
        <taxon>Embryophyta</taxon>
        <taxon>Tracheophyta</taxon>
        <taxon>Spermatophyta</taxon>
        <taxon>Magnoliopsida</taxon>
        <taxon>eudicotyledons</taxon>
        <taxon>Gunneridae</taxon>
        <taxon>Pentapetalae</taxon>
        <taxon>asterids</taxon>
        <taxon>campanulids</taxon>
        <taxon>Asterales</taxon>
        <taxon>Asteraceae</taxon>
        <taxon>Asteroideae</taxon>
        <taxon>Anthemideae</taxon>
        <taxon>Anthemidinae</taxon>
        <taxon>Tanacetum</taxon>
    </lineage>
</organism>
<name>A0ABQ5HS48_9ASTR</name>
<evidence type="ECO:0000313" key="9">
    <source>
        <dbReference type="Proteomes" id="UP001151760"/>
    </source>
</evidence>
<dbReference type="PANTHER" id="PTHR31818">
    <property type="entry name" value="O-FUCOSYLTRANSFERASE 16"/>
    <property type="match status" value="1"/>
</dbReference>
<evidence type="ECO:0000256" key="3">
    <source>
        <dbReference type="ARBA" id="ARBA00022679"/>
    </source>
</evidence>
<keyword evidence="3" id="KW-0808">Transferase</keyword>
<dbReference type="Pfam" id="PF10250">
    <property type="entry name" value="O-FucT"/>
    <property type="match status" value="1"/>
</dbReference>
<dbReference type="EMBL" id="BQNB010019945">
    <property type="protein sequence ID" value="GJT90691.1"/>
    <property type="molecule type" value="Genomic_DNA"/>
</dbReference>
<feature type="compositionally biased region" description="Basic and acidic residues" evidence="7">
    <location>
        <begin position="205"/>
        <end position="217"/>
    </location>
</feature>
<accession>A0ABQ5HS48</accession>
<reference evidence="8" key="1">
    <citation type="journal article" date="2022" name="Int. J. Mol. Sci.">
        <title>Draft Genome of Tanacetum Coccineum: Genomic Comparison of Closely Related Tanacetum-Family Plants.</title>
        <authorList>
            <person name="Yamashiro T."/>
            <person name="Shiraishi A."/>
            <person name="Nakayama K."/>
            <person name="Satake H."/>
        </authorList>
    </citation>
    <scope>NUCLEOTIDE SEQUENCE</scope>
</reference>